<sequence>KSTPSLRNGNLSVLKQLWEQPAETPTSPEPKTLSRQQENHQRQPLETGVNTSLESTDGQLIDDTERQLLSDSEEPMEKWTQKDVPIEKPTVPLNSLKMMFEKGEALHNN</sequence>
<feature type="region of interest" description="Disordered" evidence="1">
    <location>
        <begin position="1"/>
        <end position="86"/>
    </location>
</feature>
<feature type="compositionally biased region" description="Basic and acidic residues" evidence="1">
    <location>
        <begin position="75"/>
        <end position="86"/>
    </location>
</feature>
<dbReference type="Proteomes" id="UP001529510">
    <property type="component" value="Unassembled WGS sequence"/>
</dbReference>
<evidence type="ECO:0000313" key="3">
    <source>
        <dbReference type="Proteomes" id="UP001529510"/>
    </source>
</evidence>
<accession>A0ABD0N6T3</accession>
<evidence type="ECO:0000256" key="1">
    <source>
        <dbReference type="SAM" id="MobiDB-lite"/>
    </source>
</evidence>
<reference evidence="2 3" key="1">
    <citation type="submission" date="2024-05" db="EMBL/GenBank/DDBJ databases">
        <title>Genome sequencing and assembly of Indian major carp, Cirrhinus mrigala (Hamilton, 1822).</title>
        <authorList>
            <person name="Mohindra V."/>
            <person name="Chowdhury L.M."/>
            <person name="Lal K."/>
            <person name="Jena J.K."/>
        </authorList>
    </citation>
    <scope>NUCLEOTIDE SEQUENCE [LARGE SCALE GENOMIC DNA]</scope>
    <source>
        <strain evidence="2">CM1030</strain>
        <tissue evidence="2">Blood</tissue>
    </source>
</reference>
<keyword evidence="3" id="KW-1185">Reference proteome</keyword>
<dbReference type="AlphaFoldDB" id="A0ABD0N6T3"/>
<name>A0ABD0N6T3_CIRMR</name>
<feature type="non-terminal residue" evidence="2">
    <location>
        <position position="109"/>
    </location>
</feature>
<feature type="compositionally biased region" description="Polar residues" evidence="1">
    <location>
        <begin position="1"/>
        <end position="13"/>
    </location>
</feature>
<feature type="non-terminal residue" evidence="2">
    <location>
        <position position="1"/>
    </location>
</feature>
<protein>
    <submittedName>
        <fullName evidence="2">Uncharacterized protein</fullName>
    </submittedName>
</protein>
<comment type="caution">
    <text evidence="2">The sequence shown here is derived from an EMBL/GenBank/DDBJ whole genome shotgun (WGS) entry which is preliminary data.</text>
</comment>
<evidence type="ECO:0000313" key="2">
    <source>
        <dbReference type="EMBL" id="KAL0157832.1"/>
    </source>
</evidence>
<feature type="compositionally biased region" description="Polar residues" evidence="1">
    <location>
        <begin position="44"/>
        <end position="58"/>
    </location>
</feature>
<gene>
    <name evidence="2" type="ORF">M9458_045908</name>
</gene>
<proteinExistence type="predicted"/>
<organism evidence="2 3">
    <name type="scientific">Cirrhinus mrigala</name>
    <name type="common">Mrigala</name>
    <dbReference type="NCBI Taxonomy" id="683832"/>
    <lineage>
        <taxon>Eukaryota</taxon>
        <taxon>Metazoa</taxon>
        <taxon>Chordata</taxon>
        <taxon>Craniata</taxon>
        <taxon>Vertebrata</taxon>
        <taxon>Euteleostomi</taxon>
        <taxon>Actinopterygii</taxon>
        <taxon>Neopterygii</taxon>
        <taxon>Teleostei</taxon>
        <taxon>Ostariophysi</taxon>
        <taxon>Cypriniformes</taxon>
        <taxon>Cyprinidae</taxon>
        <taxon>Labeoninae</taxon>
        <taxon>Labeonini</taxon>
        <taxon>Cirrhinus</taxon>
    </lineage>
</organism>
<dbReference type="EMBL" id="JAMKFB020000023">
    <property type="protein sequence ID" value="KAL0157832.1"/>
    <property type="molecule type" value="Genomic_DNA"/>
</dbReference>